<keyword evidence="6" id="KW-0539">Nucleus</keyword>
<dbReference type="STRING" id="7238.B4HM26"/>
<protein>
    <submittedName>
        <fullName evidence="10">GM24225</fullName>
    </submittedName>
</protein>
<dbReference type="HOGENOM" id="CLU_040464_0_0_1"/>
<keyword evidence="4 7" id="KW-0863">Zinc-finger</keyword>
<dbReference type="PhylomeDB" id="B4HM26"/>
<sequence>MNKCPRCNCDATGQNRLVTDSCGHAKCRLCLVADVSDCLECRVAIQESVEIQETQETQASTSADKRICVTDKGYHCTVCKKDFRSRTQQYYHLTCGNDLLKKFNCKECGRRHMLTHNQEKHLCPICQKVFRRKSSLASHLAIHSDLGLQFKCELCSKHFQNKANLNQHLRKHDKNIIRHRCKVCQKSFLRQSTLRLHMKRHSNRERQSCSLCGKSYNDQDALSRHLFNMMDERSELETLREIYYLSDVASRNWRKLLALGDCLDQQLKRKLLWMWPTSVDLDYFNQLLAMHDIQRVLSIGCGSGLLEWLMTVSGGRKVPMFGLEVDRNWWQSKYSVRSFIPLNYLEDASQLDTDLLAKCCSDVHPCALLFCYFNNRVAFLDYLKVFQGKWLILIGPLPALGIHTDPNPAQPQLPIDQWILRERLNWTDHNIVAFYEKIV</sequence>
<evidence type="ECO:0000256" key="3">
    <source>
        <dbReference type="ARBA" id="ARBA00022737"/>
    </source>
</evidence>
<dbReference type="SUPFAM" id="SSF57667">
    <property type="entry name" value="beta-beta-alpha zinc fingers"/>
    <property type="match status" value="2"/>
</dbReference>
<dbReference type="PANTHER" id="PTHR24381">
    <property type="entry name" value="ZINC FINGER PROTEIN"/>
    <property type="match status" value="1"/>
</dbReference>
<dbReference type="AlphaFoldDB" id="B4HM26"/>
<organism evidence="11">
    <name type="scientific">Drosophila sechellia</name>
    <name type="common">Fruit fly</name>
    <dbReference type="NCBI Taxonomy" id="7238"/>
    <lineage>
        <taxon>Eukaryota</taxon>
        <taxon>Metazoa</taxon>
        <taxon>Ecdysozoa</taxon>
        <taxon>Arthropoda</taxon>
        <taxon>Hexapoda</taxon>
        <taxon>Insecta</taxon>
        <taxon>Pterygota</taxon>
        <taxon>Neoptera</taxon>
        <taxon>Endopterygota</taxon>
        <taxon>Diptera</taxon>
        <taxon>Brachycera</taxon>
        <taxon>Muscomorpha</taxon>
        <taxon>Ephydroidea</taxon>
        <taxon>Drosophilidae</taxon>
        <taxon>Drosophila</taxon>
        <taxon>Sophophora</taxon>
    </lineage>
</organism>
<comment type="subcellular location">
    <subcellularLocation>
        <location evidence="1">Nucleus</location>
    </subcellularLocation>
</comment>
<dbReference type="Pfam" id="PF00096">
    <property type="entry name" value="zf-C2H2"/>
    <property type="match status" value="3"/>
</dbReference>
<dbReference type="GO" id="GO:0005634">
    <property type="term" value="C:nucleus"/>
    <property type="evidence" value="ECO:0007669"/>
    <property type="project" value="UniProtKB-SubCell"/>
</dbReference>
<dbReference type="PROSITE" id="PS50089">
    <property type="entry name" value="ZF_RING_2"/>
    <property type="match status" value="1"/>
</dbReference>
<evidence type="ECO:0000259" key="8">
    <source>
        <dbReference type="PROSITE" id="PS50089"/>
    </source>
</evidence>
<evidence type="ECO:0000256" key="7">
    <source>
        <dbReference type="PROSITE-ProRule" id="PRU00042"/>
    </source>
</evidence>
<dbReference type="Pfam" id="PF13912">
    <property type="entry name" value="zf-C2H2_6"/>
    <property type="match status" value="1"/>
</dbReference>
<dbReference type="PROSITE" id="PS00028">
    <property type="entry name" value="ZINC_FINGER_C2H2_1"/>
    <property type="match status" value="3"/>
</dbReference>
<dbReference type="GO" id="GO:0008270">
    <property type="term" value="F:zinc ion binding"/>
    <property type="evidence" value="ECO:0007669"/>
    <property type="project" value="UniProtKB-KW"/>
</dbReference>
<feature type="domain" description="C2H2-type" evidence="9">
    <location>
        <begin position="179"/>
        <end position="206"/>
    </location>
</feature>
<dbReference type="InterPro" id="IPR013087">
    <property type="entry name" value="Znf_C2H2_type"/>
</dbReference>
<keyword evidence="5" id="KW-0862">Zinc</keyword>
<feature type="domain" description="RING-type" evidence="8">
    <location>
        <begin position="76"/>
        <end position="127"/>
    </location>
</feature>
<keyword evidence="2" id="KW-0479">Metal-binding</keyword>
<evidence type="ECO:0000313" key="11">
    <source>
        <dbReference type="Proteomes" id="UP000001292"/>
    </source>
</evidence>
<evidence type="ECO:0000256" key="1">
    <source>
        <dbReference type="ARBA" id="ARBA00004123"/>
    </source>
</evidence>
<dbReference type="Gene3D" id="3.30.160.60">
    <property type="entry name" value="Classic Zinc Finger"/>
    <property type="match status" value="3"/>
</dbReference>
<name>B4HM26_DROSE</name>
<dbReference type="GO" id="GO:0000977">
    <property type="term" value="F:RNA polymerase II transcription regulatory region sequence-specific DNA binding"/>
    <property type="evidence" value="ECO:0007669"/>
    <property type="project" value="TreeGrafter"/>
</dbReference>
<evidence type="ECO:0000313" key="10">
    <source>
        <dbReference type="EMBL" id="EDW42063.1"/>
    </source>
</evidence>
<dbReference type="InterPro" id="IPR036236">
    <property type="entry name" value="Znf_C2H2_sf"/>
</dbReference>
<feature type="domain" description="C2H2-type" evidence="9">
    <location>
        <begin position="121"/>
        <end position="144"/>
    </location>
</feature>
<dbReference type="EMBL" id="CH480815">
    <property type="protein sequence ID" value="EDW42063.1"/>
    <property type="molecule type" value="Genomic_DNA"/>
</dbReference>
<keyword evidence="11" id="KW-1185">Reference proteome</keyword>
<dbReference type="InterPro" id="IPR001841">
    <property type="entry name" value="Znf_RING"/>
</dbReference>
<feature type="domain" description="C2H2-type" evidence="9">
    <location>
        <begin position="207"/>
        <end position="234"/>
    </location>
</feature>
<evidence type="ECO:0000256" key="6">
    <source>
        <dbReference type="ARBA" id="ARBA00023242"/>
    </source>
</evidence>
<dbReference type="GO" id="GO:0000981">
    <property type="term" value="F:DNA-binding transcription factor activity, RNA polymerase II-specific"/>
    <property type="evidence" value="ECO:0007669"/>
    <property type="project" value="TreeGrafter"/>
</dbReference>
<accession>B4HM26</accession>
<gene>
    <name evidence="10" type="primary">Dsec\GM24225</name>
    <name evidence="10" type="ORF">Dsec_GM24225</name>
</gene>
<keyword evidence="3" id="KW-0677">Repeat</keyword>
<evidence type="ECO:0000256" key="5">
    <source>
        <dbReference type="ARBA" id="ARBA00022833"/>
    </source>
</evidence>
<feature type="domain" description="C2H2-type" evidence="9">
    <location>
        <begin position="150"/>
        <end position="172"/>
    </location>
</feature>
<reference evidence="10 11" key="1">
    <citation type="journal article" date="2007" name="Nature">
        <title>Evolution of genes and genomes on the Drosophila phylogeny.</title>
        <authorList>
            <consortium name="Drosophila 12 Genomes Consortium"/>
            <person name="Clark A.G."/>
            <person name="Eisen M.B."/>
            <person name="Smith D.R."/>
            <person name="Bergman C.M."/>
            <person name="Oliver B."/>
            <person name="Markow T.A."/>
            <person name="Kaufman T.C."/>
            <person name="Kellis M."/>
            <person name="Gelbart W."/>
            <person name="Iyer V.N."/>
            <person name="Pollard D.A."/>
            <person name="Sackton T.B."/>
            <person name="Larracuente A.M."/>
            <person name="Singh N.D."/>
            <person name="Abad J.P."/>
            <person name="Abt D.N."/>
            <person name="Adryan B."/>
            <person name="Aguade M."/>
            <person name="Akashi H."/>
            <person name="Anderson W.W."/>
            <person name="Aquadro C.F."/>
            <person name="Ardell D.H."/>
            <person name="Arguello R."/>
            <person name="Artieri C.G."/>
            <person name="Barbash D.A."/>
            <person name="Barker D."/>
            <person name="Barsanti P."/>
            <person name="Batterham P."/>
            <person name="Batzoglou S."/>
            <person name="Begun D."/>
            <person name="Bhutkar A."/>
            <person name="Blanco E."/>
            <person name="Bosak S.A."/>
            <person name="Bradley R.K."/>
            <person name="Brand A.D."/>
            <person name="Brent M.R."/>
            <person name="Brooks A.N."/>
            <person name="Brown R.H."/>
            <person name="Butlin R.K."/>
            <person name="Caggese C."/>
            <person name="Calvi B.R."/>
            <person name="Bernardo de Carvalho A."/>
            <person name="Caspi A."/>
            <person name="Castrezana S."/>
            <person name="Celniker S.E."/>
            <person name="Chang J.L."/>
            <person name="Chapple C."/>
            <person name="Chatterji S."/>
            <person name="Chinwalla A."/>
            <person name="Civetta A."/>
            <person name="Clifton S.W."/>
            <person name="Comeron J.M."/>
            <person name="Costello J.C."/>
            <person name="Coyne J.A."/>
            <person name="Daub J."/>
            <person name="David R.G."/>
            <person name="Delcher A.L."/>
            <person name="Delehaunty K."/>
            <person name="Do C.B."/>
            <person name="Ebling H."/>
            <person name="Edwards K."/>
            <person name="Eickbush T."/>
            <person name="Evans J.D."/>
            <person name="Filipski A."/>
            <person name="Findeiss S."/>
            <person name="Freyhult E."/>
            <person name="Fulton L."/>
            <person name="Fulton R."/>
            <person name="Garcia A.C."/>
            <person name="Gardiner A."/>
            <person name="Garfield D.A."/>
            <person name="Garvin B.E."/>
            <person name="Gibson G."/>
            <person name="Gilbert D."/>
            <person name="Gnerre S."/>
            <person name="Godfrey J."/>
            <person name="Good R."/>
            <person name="Gotea V."/>
            <person name="Gravely B."/>
            <person name="Greenberg A.J."/>
            <person name="Griffiths-Jones S."/>
            <person name="Gross S."/>
            <person name="Guigo R."/>
            <person name="Gustafson E.A."/>
            <person name="Haerty W."/>
            <person name="Hahn M.W."/>
            <person name="Halligan D.L."/>
            <person name="Halpern A.L."/>
            <person name="Halter G.M."/>
            <person name="Han M.V."/>
            <person name="Heger A."/>
            <person name="Hillier L."/>
            <person name="Hinrichs A.S."/>
            <person name="Holmes I."/>
            <person name="Hoskins R.A."/>
            <person name="Hubisz M.J."/>
            <person name="Hultmark D."/>
            <person name="Huntley M.A."/>
            <person name="Jaffe D.B."/>
            <person name="Jagadeeshan S."/>
            <person name="Jeck W.R."/>
            <person name="Johnson J."/>
            <person name="Jones C.D."/>
            <person name="Jordan W.C."/>
            <person name="Karpen G.H."/>
            <person name="Kataoka E."/>
            <person name="Keightley P.D."/>
            <person name="Kheradpour P."/>
            <person name="Kirkness E.F."/>
            <person name="Koerich L.B."/>
            <person name="Kristiansen K."/>
            <person name="Kudrna D."/>
            <person name="Kulathinal R.J."/>
            <person name="Kumar S."/>
            <person name="Kwok R."/>
            <person name="Lander E."/>
            <person name="Langley C.H."/>
            <person name="Lapoint R."/>
            <person name="Lazzaro B.P."/>
            <person name="Lee S.J."/>
            <person name="Levesque L."/>
            <person name="Li R."/>
            <person name="Lin C.F."/>
            <person name="Lin M.F."/>
            <person name="Lindblad-Toh K."/>
            <person name="Llopart A."/>
            <person name="Long M."/>
            <person name="Low L."/>
            <person name="Lozovsky E."/>
            <person name="Lu J."/>
            <person name="Luo M."/>
            <person name="Machado C.A."/>
            <person name="Makalowski W."/>
            <person name="Marzo M."/>
            <person name="Matsuda M."/>
            <person name="Matzkin L."/>
            <person name="McAllister B."/>
            <person name="McBride C.S."/>
            <person name="McKernan B."/>
            <person name="McKernan K."/>
            <person name="Mendez-Lago M."/>
            <person name="Minx P."/>
            <person name="Mollenhauer M.U."/>
            <person name="Montooth K."/>
            <person name="Mount S.M."/>
            <person name="Mu X."/>
            <person name="Myers E."/>
            <person name="Negre B."/>
            <person name="Newfeld S."/>
            <person name="Nielsen R."/>
            <person name="Noor M.A."/>
            <person name="O'Grady P."/>
            <person name="Pachter L."/>
            <person name="Papaceit M."/>
            <person name="Parisi M.J."/>
            <person name="Parisi M."/>
            <person name="Parts L."/>
            <person name="Pedersen J.S."/>
            <person name="Pesole G."/>
            <person name="Phillippy A.M."/>
            <person name="Ponting C.P."/>
            <person name="Pop M."/>
            <person name="Porcelli D."/>
            <person name="Powell J.R."/>
            <person name="Prohaska S."/>
            <person name="Pruitt K."/>
            <person name="Puig M."/>
            <person name="Quesneville H."/>
            <person name="Ram K.R."/>
            <person name="Rand D."/>
            <person name="Rasmussen M.D."/>
            <person name="Reed L.K."/>
            <person name="Reenan R."/>
            <person name="Reily A."/>
            <person name="Remington K.A."/>
            <person name="Rieger T.T."/>
            <person name="Ritchie M.G."/>
            <person name="Robin C."/>
            <person name="Rogers Y.H."/>
            <person name="Rohde C."/>
            <person name="Rozas J."/>
            <person name="Rubenfield M.J."/>
            <person name="Ruiz A."/>
            <person name="Russo S."/>
            <person name="Salzberg S.L."/>
            <person name="Sanchez-Gracia A."/>
            <person name="Saranga D.J."/>
            <person name="Sato H."/>
            <person name="Schaeffer S.W."/>
            <person name="Schatz M.C."/>
            <person name="Schlenke T."/>
            <person name="Schwartz R."/>
            <person name="Segarra C."/>
            <person name="Singh R.S."/>
            <person name="Sirot L."/>
            <person name="Sirota M."/>
            <person name="Sisneros N.B."/>
            <person name="Smith C.D."/>
            <person name="Smith T.F."/>
            <person name="Spieth J."/>
            <person name="Stage D.E."/>
            <person name="Stark A."/>
            <person name="Stephan W."/>
            <person name="Strausberg R.L."/>
            <person name="Strempel S."/>
            <person name="Sturgill D."/>
            <person name="Sutton G."/>
            <person name="Sutton G.G."/>
            <person name="Tao W."/>
            <person name="Teichmann S."/>
            <person name="Tobari Y.N."/>
            <person name="Tomimura Y."/>
            <person name="Tsolas J.M."/>
            <person name="Valente V.L."/>
            <person name="Venter E."/>
            <person name="Venter J.C."/>
            <person name="Vicario S."/>
            <person name="Vieira F.G."/>
            <person name="Vilella A.J."/>
            <person name="Villasante A."/>
            <person name="Walenz B."/>
            <person name="Wang J."/>
            <person name="Wasserman M."/>
            <person name="Watts T."/>
            <person name="Wilson D."/>
            <person name="Wilson R.K."/>
            <person name="Wing R.A."/>
            <person name="Wolfner M.F."/>
            <person name="Wong A."/>
            <person name="Wong G.K."/>
            <person name="Wu C.I."/>
            <person name="Wu G."/>
            <person name="Yamamoto D."/>
            <person name="Yang H.P."/>
            <person name="Yang S.P."/>
            <person name="Yorke J.A."/>
            <person name="Yoshida K."/>
            <person name="Zdobnov E."/>
            <person name="Zhang P."/>
            <person name="Zhang Y."/>
            <person name="Zimin A.V."/>
            <person name="Baldwin J."/>
            <person name="Abdouelleil A."/>
            <person name="Abdulkadir J."/>
            <person name="Abebe A."/>
            <person name="Abera B."/>
            <person name="Abreu J."/>
            <person name="Acer S.C."/>
            <person name="Aftuck L."/>
            <person name="Alexander A."/>
            <person name="An P."/>
            <person name="Anderson E."/>
            <person name="Anderson S."/>
            <person name="Arachi H."/>
            <person name="Azer M."/>
            <person name="Bachantsang P."/>
            <person name="Barry A."/>
            <person name="Bayul T."/>
            <person name="Berlin A."/>
            <person name="Bessette D."/>
            <person name="Bloom T."/>
            <person name="Blye J."/>
            <person name="Boguslavskiy L."/>
            <person name="Bonnet C."/>
            <person name="Boukhgalter B."/>
            <person name="Bourzgui I."/>
            <person name="Brown A."/>
            <person name="Cahill P."/>
            <person name="Channer S."/>
            <person name="Cheshatsang Y."/>
            <person name="Chuda L."/>
            <person name="Citroen M."/>
            <person name="Collymore A."/>
            <person name="Cooke P."/>
            <person name="Costello M."/>
            <person name="D'Aco K."/>
            <person name="Daza R."/>
            <person name="De Haan G."/>
            <person name="DeGray S."/>
            <person name="DeMaso C."/>
            <person name="Dhargay N."/>
            <person name="Dooley K."/>
            <person name="Dooley E."/>
            <person name="Doricent M."/>
            <person name="Dorje P."/>
            <person name="Dorjee K."/>
            <person name="Dupes A."/>
            <person name="Elong R."/>
            <person name="Falk J."/>
            <person name="Farina A."/>
            <person name="Faro S."/>
            <person name="Ferguson D."/>
            <person name="Fisher S."/>
            <person name="Foley C.D."/>
            <person name="Franke A."/>
            <person name="Friedrich D."/>
            <person name="Gadbois L."/>
            <person name="Gearin G."/>
            <person name="Gearin C.R."/>
            <person name="Giannoukos G."/>
            <person name="Goode T."/>
            <person name="Graham J."/>
            <person name="Grandbois E."/>
            <person name="Grewal S."/>
            <person name="Gyaltsen K."/>
            <person name="Hafez N."/>
            <person name="Hagos B."/>
            <person name="Hall J."/>
            <person name="Henson C."/>
            <person name="Hollinger A."/>
            <person name="Honan T."/>
            <person name="Huard M.D."/>
            <person name="Hughes L."/>
            <person name="Hurhula B."/>
            <person name="Husby M.E."/>
            <person name="Kamat A."/>
            <person name="Kanga B."/>
            <person name="Kashin S."/>
            <person name="Khazanovich D."/>
            <person name="Kisner P."/>
            <person name="Lance K."/>
            <person name="Lara M."/>
            <person name="Lee W."/>
            <person name="Lennon N."/>
            <person name="Letendre F."/>
            <person name="LeVine R."/>
            <person name="Lipovsky A."/>
            <person name="Liu X."/>
            <person name="Liu J."/>
            <person name="Liu S."/>
            <person name="Lokyitsang T."/>
            <person name="Lokyitsang Y."/>
            <person name="Lubonja R."/>
            <person name="Lui A."/>
            <person name="MacDonald P."/>
            <person name="Magnisalis V."/>
            <person name="Maru K."/>
            <person name="Matthews C."/>
            <person name="McCusker W."/>
            <person name="McDonough S."/>
            <person name="Mehta T."/>
            <person name="Meldrim J."/>
            <person name="Meneus L."/>
            <person name="Mihai O."/>
            <person name="Mihalev A."/>
            <person name="Mihova T."/>
            <person name="Mittelman R."/>
            <person name="Mlenga V."/>
            <person name="Montmayeur A."/>
            <person name="Mulrain L."/>
            <person name="Navidi A."/>
            <person name="Naylor J."/>
            <person name="Negash T."/>
            <person name="Nguyen T."/>
            <person name="Nguyen N."/>
            <person name="Nicol R."/>
            <person name="Norbu C."/>
            <person name="Norbu N."/>
            <person name="Novod N."/>
            <person name="O'Neill B."/>
            <person name="Osman S."/>
            <person name="Markiewicz E."/>
            <person name="Oyono O.L."/>
            <person name="Patti C."/>
            <person name="Phunkhang P."/>
            <person name="Pierre F."/>
            <person name="Priest M."/>
            <person name="Raghuraman S."/>
            <person name="Rege F."/>
            <person name="Reyes R."/>
            <person name="Rise C."/>
            <person name="Rogov P."/>
            <person name="Ross K."/>
            <person name="Ryan E."/>
            <person name="Settipalli S."/>
            <person name="Shea T."/>
            <person name="Sherpa N."/>
            <person name="Shi L."/>
            <person name="Shih D."/>
            <person name="Sparrow T."/>
            <person name="Spaulding J."/>
            <person name="Stalker J."/>
            <person name="Stange-Thomann N."/>
            <person name="Stavropoulos S."/>
            <person name="Stone C."/>
            <person name="Strader C."/>
            <person name="Tesfaye S."/>
            <person name="Thomson T."/>
            <person name="Thoulutsang Y."/>
            <person name="Thoulutsang D."/>
            <person name="Topham K."/>
            <person name="Topping I."/>
            <person name="Tsamla T."/>
            <person name="Vassiliev H."/>
            <person name="Vo A."/>
            <person name="Wangchuk T."/>
            <person name="Wangdi T."/>
            <person name="Weiand M."/>
            <person name="Wilkinson J."/>
            <person name="Wilson A."/>
            <person name="Yadav S."/>
            <person name="Young G."/>
            <person name="Yu Q."/>
            <person name="Zembek L."/>
            <person name="Zhong D."/>
            <person name="Zimmer A."/>
            <person name="Zwirko Z."/>
            <person name="Jaffe D.B."/>
            <person name="Alvarez P."/>
            <person name="Brockman W."/>
            <person name="Butler J."/>
            <person name="Chin C."/>
            <person name="Gnerre S."/>
            <person name="Grabherr M."/>
            <person name="Kleber M."/>
            <person name="Mauceli E."/>
            <person name="MacCallum I."/>
        </authorList>
    </citation>
    <scope>NUCLEOTIDE SEQUENCE [LARGE SCALE GENOMIC DNA]</scope>
    <source>
        <strain evidence="11">Rob3c / Tucson 14021-0248.25</strain>
    </source>
</reference>
<dbReference type="PROSITE" id="PS50157">
    <property type="entry name" value="ZINC_FINGER_C2H2_2"/>
    <property type="match status" value="4"/>
</dbReference>
<dbReference type="PANTHER" id="PTHR24381:SF393">
    <property type="entry name" value="CHROMATIN-LINKED ADAPTOR FOR MSL PROTEINS, ISOFORM B"/>
    <property type="match status" value="1"/>
</dbReference>
<dbReference type="SMART" id="SM00355">
    <property type="entry name" value="ZnF_C2H2"/>
    <property type="match status" value="6"/>
</dbReference>
<dbReference type="Proteomes" id="UP000001292">
    <property type="component" value="Unassembled WGS sequence"/>
</dbReference>
<proteinExistence type="predicted"/>
<evidence type="ECO:0000256" key="4">
    <source>
        <dbReference type="ARBA" id="ARBA00022771"/>
    </source>
</evidence>
<evidence type="ECO:0000256" key="2">
    <source>
        <dbReference type="ARBA" id="ARBA00022723"/>
    </source>
</evidence>
<evidence type="ECO:0000259" key="9">
    <source>
        <dbReference type="PROSITE" id="PS50157"/>
    </source>
</evidence>